<dbReference type="EMBL" id="JBBXMP010000004">
    <property type="protein sequence ID" value="KAL0071238.1"/>
    <property type="molecule type" value="Genomic_DNA"/>
</dbReference>
<feature type="transmembrane region" description="Helical" evidence="2">
    <location>
        <begin position="262"/>
        <end position="282"/>
    </location>
</feature>
<evidence type="ECO:0000256" key="2">
    <source>
        <dbReference type="SAM" id="Phobius"/>
    </source>
</evidence>
<feature type="region of interest" description="Disordered" evidence="1">
    <location>
        <begin position="312"/>
        <end position="376"/>
    </location>
</feature>
<evidence type="ECO:0000313" key="3">
    <source>
        <dbReference type="EMBL" id="KAL0071238.1"/>
    </source>
</evidence>
<keyword evidence="2" id="KW-1133">Transmembrane helix</keyword>
<keyword evidence="2" id="KW-0812">Transmembrane</keyword>
<feature type="compositionally biased region" description="Acidic residues" evidence="1">
    <location>
        <begin position="312"/>
        <end position="327"/>
    </location>
</feature>
<sequence>MTEPRKSTVYDLTSLRLHPDGTRVLRTESNQRLRASKYSVQDSRGNWIATDAGGSGHVTRYRTLREGGRERADEDFEDELKSRTTDEEGLLLKDYRAKKRRKFQHDFDFISSSPIPQLGSSFPKPNGTEDTGLPLPSSDLLKCIHYMTCQFYHERGQLLNSSREFRKQKKMRRLAKLQQPTKAAGDAEDDGENEDESDSDSDEEDHDTDSDEDDRSTRLNGPEEVNDSDEDDEEKEDNRSSTSAKKKQKRERNPIIDMYRTMNGSALMALGAYFVIMMRGLGLNSTMSPLGMLVQEHITEVLRSRIPEDWEEGLQEFESENENEEVEAEKSSSDDGENDTQPIEDTLRHNGEGGPSRDTLSPTFHDLDQSSSSDEG</sequence>
<accession>A0ABR3ADZ5</accession>
<keyword evidence="4" id="KW-1185">Reference proteome</keyword>
<evidence type="ECO:0000313" key="4">
    <source>
        <dbReference type="Proteomes" id="UP001437256"/>
    </source>
</evidence>
<organism evidence="3 4">
    <name type="scientific">Marasmius tenuissimus</name>
    <dbReference type="NCBI Taxonomy" id="585030"/>
    <lineage>
        <taxon>Eukaryota</taxon>
        <taxon>Fungi</taxon>
        <taxon>Dikarya</taxon>
        <taxon>Basidiomycota</taxon>
        <taxon>Agaricomycotina</taxon>
        <taxon>Agaricomycetes</taxon>
        <taxon>Agaricomycetidae</taxon>
        <taxon>Agaricales</taxon>
        <taxon>Marasmiineae</taxon>
        <taxon>Marasmiaceae</taxon>
        <taxon>Marasmius</taxon>
    </lineage>
</organism>
<feature type="region of interest" description="Disordered" evidence="1">
    <location>
        <begin position="169"/>
        <end position="252"/>
    </location>
</feature>
<reference evidence="3 4" key="1">
    <citation type="submission" date="2024-05" db="EMBL/GenBank/DDBJ databases">
        <title>A draft genome resource for the thread blight pathogen Marasmius tenuissimus strain MS-2.</title>
        <authorList>
            <person name="Yulfo-Soto G.E."/>
            <person name="Baruah I.K."/>
            <person name="Amoako-Attah I."/>
            <person name="Bukari Y."/>
            <person name="Meinhardt L.W."/>
            <person name="Bailey B.A."/>
            <person name="Cohen S.P."/>
        </authorList>
    </citation>
    <scope>NUCLEOTIDE SEQUENCE [LARGE SCALE GENOMIC DNA]</scope>
    <source>
        <strain evidence="3 4">MS-2</strain>
    </source>
</reference>
<gene>
    <name evidence="3" type="ORF">AAF712_001804</name>
</gene>
<protein>
    <submittedName>
        <fullName evidence="3">Uncharacterized protein</fullName>
    </submittedName>
</protein>
<feature type="compositionally biased region" description="Acidic residues" evidence="1">
    <location>
        <begin position="224"/>
        <end position="235"/>
    </location>
</feature>
<dbReference type="Proteomes" id="UP001437256">
    <property type="component" value="Unassembled WGS sequence"/>
</dbReference>
<keyword evidence="2" id="KW-0472">Membrane</keyword>
<evidence type="ECO:0000256" key="1">
    <source>
        <dbReference type="SAM" id="MobiDB-lite"/>
    </source>
</evidence>
<name>A0ABR3ADZ5_9AGAR</name>
<proteinExistence type="predicted"/>
<feature type="region of interest" description="Disordered" evidence="1">
    <location>
        <begin position="114"/>
        <end position="133"/>
    </location>
</feature>
<feature type="compositionally biased region" description="Acidic residues" evidence="1">
    <location>
        <begin position="186"/>
        <end position="214"/>
    </location>
</feature>
<comment type="caution">
    <text evidence="3">The sequence shown here is derived from an EMBL/GenBank/DDBJ whole genome shotgun (WGS) entry which is preliminary data.</text>
</comment>